<keyword evidence="1" id="KW-1185">Reference proteome</keyword>
<name>A0A914PDA4_9BILA</name>
<protein>
    <submittedName>
        <fullName evidence="2">Uncharacterized protein</fullName>
    </submittedName>
</protein>
<dbReference type="PANTHER" id="PTHR20948">
    <property type="entry name" value="TRANSMEMBRANE PROTEIN 164"/>
    <property type="match status" value="1"/>
</dbReference>
<dbReference type="PANTHER" id="PTHR20948:SF2">
    <property type="entry name" value="TRANSMEMBRANE PROTEIN 164"/>
    <property type="match status" value="1"/>
</dbReference>
<accession>A0A914PDA4</accession>
<proteinExistence type="predicted"/>
<dbReference type="WBParaSite" id="PDA_v2.g16146.t1">
    <property type="protein sequence ID" value="PDA_v2.g16146.t1"/>
    <property type="gene ID" value="PDA_v2.g16146"/>
</dbReference>
<sequence>MFSMSIIVLYHFVFLQTVGYFTLVNLNCILCPAISDPLGNRFWRIAAFTHQCILVPILSKSYSYYGQVIASYLVAAHEEKGPETKKEEEKKIN</sequence>
<reference evidence="2" key="1">
    <citation type="submission" date="2022-11" db="UniProtKB">
        <authorList>
            <consortium name="WormBaseParasite"/>
        </authorList>
    </citation>
    <scope>IDENTIFICATION</scope>
</reference>
<evidence type="ECO:0000313" key="1">
    <source>
        <dbReference type="Proteomes" id="UP000887578"/>
    </source>
</evidence>
<dbReference type="Proteomes" id="UP000887578">
    <property type="component" value="Unplaced"/>
</dbReference>
<dbReference type="AlphaFoldDB" id="A0A914PDA4"/>
<evidence type="ECO:0000313" key="2">
    <source>
        <dbReference type="WBParaSite" id="PDA_v2.g16146.t1"/>
    </source>
</evidence>
<dbReference type="InterPro" id="IPR026508">
    <property type="entry name" value="TMEM164"/>
</dbReference>
<organism evidence="1 2">
    <name type="scientific">Panagrolaimus davidi</name>
    <dbReference type="NCBI Taxonomy" id="227884"/>
    <lineage>
        <taxon>Eukaryota</taxon>
        <taxon>Metazoa</taxon>
        <taxon>Ecdysozoa</taxon>
        <taxon>Nematoda</taxon>
        <taxon>Chromadorea</taxon>
        <taxon>Rhabditida</taxon>
        <taxon>Tylenchina</taxon>
        <taxon>Panagrolaimomorpha</taxon>
        <taxon>Panagrolaimoidea</taxon>
        <taxon>Panagrolaimidae</taxon>
        <taxon>Panagrolaimus</taxon>
    </lineage>
</organism>
<dbReference type="Pfam" id="PF14808">
    <property type="entry name" value="TMEM164"/>
    <property type="match status" value="1"/>
</dbReference>